<protein>
    <submittedName>
        <fullName evidence="2">Uncharacterized protein</fullName>
    </submittedName>
</protein>
<accession>A0ABQ3ZGR6</accession>
<dbReference type="RefSeq" id="WP_203835061.1">
    <property type="nucleotide sequence ID" value="NZ_BAAATV010000001.1"/>
</dbReference>
<dbReference type="EMBL" id="BOMN01000012">
    <property type="protein sequence ID" value="GIE17776.1"/>
    <property type="molecule type" value="Genomic_DNA"/>
</dbReference>
<evidence type="ECO:0000313" key="3">
    <source>
        <dbReference type="Proteomes" id="UP000603200"/>
    </source>
</evidence>
<proteinExistence type="predicted"/>
<keyword evidence="1" id="KW-0812">Transmembrane</keyword>
<evidence type="ECO:0000256" key="1">
    <source>
        <dbReference type="SAM" id="Phobius"/>
    </source>
</evidence>
<sequence length="110" mass="11495">MSFRRTFRADVREQTAAQTESPAVARVRFYAANLSILFGLIGLVSIIPLMAGDISWAAAPGCVLMIAGGAFGGMVHVAGGVQPARRFGLLAAICTVLGFAEFFATISLTS</sequence>
<gene>
    <name evidence="2" type="ORF">Ahu01nite_008780</name>
</gene>
<organism evidence="2 3">
    <name type="scientific">Winogradskya humida</name>
    <dbReference type="NCBI Taxonomy" id="113566"/>
    <lineage>
        <taxon>Bacteria</taxon>
        <taxon>Bacillati</taxon>
        <taxon>Actinomycetota</taxon>
        <taxon>Actinomycetes</taxon>
        <taxon>Micromonosporales</taxon>
        <taxon>Micromonosporaceae</taxon>
        <taxon>Winogradskya</taxon>
    </lineage>
</organism>
<keyword evidence="1" id="KW-1133">Transmembrane helix</keyword>
<keyword evidence="1" id="KW-0472">Membrane</keyword>
<feature type="transmembrane region" description="Helical" evidence="1">
    <location>
        <begin position="29"/>
        <end position="50"/>
    </location>
</feature>
<name>A0ABQ3ZGR6_9ACTN</name>
<comment type="caution">
    <text evidence="2">The sequence shown here is derived from an EMBL/GenBank/DDBJ whole genome shotgun (WGS) entry which is preliminary data.</text>
</comment>
<feature type="transmembrane region" description="Helical" evidence="1">
    <location>
        <begin position="56"/>
        <end position="75"/>
    </location>
</feature>
<feature type="transmembrane region" description="Helical" evidence="1">
    <location>
        <begin position="87"/>
        <end position="108"/>
    </location>
</feature>
<reference evidence="2 3" key="1">
    <citation type="submission" date="2021-01" db="EMBL/GenBank/DDBJ databases">
        <title>Whole genome shotgun sequence of Actinoplanes humidus NBRC 14915.</title>
        <authorList>
            <person name="Komaki H."/>
            <person name="Tamura T."/>
        </authorList>
    </citation>
    <scope>NUCLEOTIDE SEQUENCE [LARGE SCALE GENOMIC DNA]</scope>
    <source>
        <strain evidence="2 3">NBRC 14915</strain>
    </source>
</reference>
<dbReference type="Proteomes" id="UP000603200">
    <property type="component" value="Unassembled WGS sequence"/>
</dbReference>
<keyword evidence="3" id="KW-1185">Reference proteome</keyword>
<evidence type="ECO:0000313" key="2">
    <source>
        <dbReference type="EMBL" id="GIE17776.1"/>
    </source>
</evidence>